<sequence>MHSHKKFSRLIAAALGAGALLSAAAGTAGAWPIPVTPEEQGVINRGHAAGWPGDDDAVLMAARQACQALMTGHGTQGATDSLVGMYGADPGVARQLVNIAHGTLCTSARG</sequence>
<evidence type="ECO:0000259" key="2">
    <source>
        <dbReference type="Pfam" id="PF05305"/>
    </source>
</evidence>
<organism evidence="3">
    <name type="scientific">Mycolicibacterium sp. CBMA 213</name>
    <dbReference type="NCBI Taxonomy" id="1968788"/>
    <lineage>
        <taxon>Bacteria</taxon>
        <taxon>Bacillati</taxon>
        <taxon>Actinomycetota</taxon>
        <taxon>Actinomycetes</taxon>
        <taxon>Mycobacteriales</taxon>
        <taxon>Mycobacteriaceae</taxon>
        <taxon>Mycolicibacterium</taxon>
    </lineage>
</organism>
<proteinExistence type="predicted"/>
<feature type="chain" id="PRO_5012887672" description="DUF732 domain-containing protein" evidence="1">
    <location>
        <begin position="31"/>
        <end position="110"/>
    </location>
</feature>
<dbReference type="InterPro" id="IPR007969">
    <property type="entry name" value="DUF732"/>
</dbReference>
<feature type="domain" description="DUF732" evidence="2">
    <location>
        <begin position="47"/>
        <end position="106"/>
    </location>
</feature>
<name>A0A1S6GKK6_9MYCO</name>
<keyword evidence="3" id="KW-0614">Plasmid</keyword>
<feature type="signal peptide" evidence="1">
    <location>
        <begin position="1"/>
        <end position="30"/>
    </location>
</feature>
<accession>A0A1S6GKK6</accession>
<evidence type="ECO:0000256" key="1">
    <source>
        <dbReference type="SAM" id="SignalP"/>
    </source>
</evidence>
<dbReference type="RefSeq" id="WP_155909857.1">
    <property type="nucleotide sequence ID" value="NZ_KY349138.1"/>
</dbReference>
<geneLocation type="plasmid" evidence="3">
    <name>pCBMA213_2</name>
</geneLocation>
<protein>
    <recommendedName>
        <fullName evidence="2">DUF732 domain-containing protein</fullName>
    </recommendedName>
</protein>
<keyword evidence="1" id="KW-0732">Signal</keyword>
<dbReference type="EMBL" id="KY349138">
    <property type="protein sequence ID" value="AQS22373.1"/>
    <property type="molecule type" value="Genomic_DNA"/>
</dbReference>
<evidence type="ECO:0000313" key="3">
    <source>
        <dbReference type="EMBL" id="AQS22373.1"/>
    </source>
</evidence>
<dbReference type="Pfam" id="PF05305">
    <property type="entry name" value="DUF732"/>
    <property type="match status" value="1"/>
</dbReference>
<reference evidence="3" key="1">
    <citation type="submission" date="2016-12" db="EMBL/GenBank/DDBJ databases">
        <title>Complete plasmid sequence carrying type IV-like and type VII secretion systems from an atypical mycobacteria strain.</title>
        <authorList>
            <person name="Morgado S."/>
            <person name="Marin M."/>
            <person name="Fonseca E."/>
            <person name="Freitas F."/>
            <person name="Vicente A.C."/>
        </authorList>
    </citation>
    <scope>NUCLEOTIDE SEQUENCE</scope>
    <source>
        <strain evidence="3">CBMA 213</strain>
        <plasmid evidence="3">pCBMA213_2</plasmid>
    </source>
</reference>
<dbReference type="AlphaFoldDB" id="A0A1S6GKK6"/>
<gene>
    <name evidence="3" type="ORF">pCBMA213_2_00009</name>
</gene>